<accession>A0A5M8P4P2</accession>
<comment type="caution">
    <text evidence="2">The sequence shown here is derived from an EMBL/GenBank/DDBJ whole genome shotgun (WGS) entry which is preliminary data.</text>
</comment>
<protein>
    <recommendedName>
        <fullName evidence="1">Mannosyl-glycoprotein endo-beta-N-acetylglucosamidase-like domain-containing protein</fullName>
    </recommendedName>
</protein>
<dbReference type="InterPro" id="IPR002901">
    <property type="entry name" value="MGlyc_endo_b_GlcNAc-like_dom"/>
</dbReference>
<proteinExistence type="predicted"/>
<dbReference type="GO" id="GO:0004040">
    <property type="term" value="F:amidase activity"/>
    <property type="evidence" value="ECO:0007669"/>
    <property type="project" value="InterPro"/>
</dbReference>
<dbReference type="Proteomes" id="UP000324575">
    <property type="component" value="Unassembled WGS sequence"/>
</dbReference>
<name>A0A5M8P4P2_9BACT</name>
<dbReference type="AlphaFoldDB" id="A0A5M8P4P2"/>
<dbReference type="Pfam" id="PF01832">
    <property type="entry name" value="Glucosaminidase"/>
    <property type="match status" value="1"/>
</dbReference>
<evidence type="ECO:0000259" key="1">
    <source>
        <dbReference type="Pfam" id="PF01832"/>
    </source>
</evidence>
<organism evidence="2 3">
    <name type="scientific">Candidatus Ordinivivax streblomastigis</name>
    <dbReference type="NCBI Taxonomy" id="2540710"/>
    <lineage>
        <taxon>Bacteria</taxon>
        <taxon>Pseudomonadati</taxon>
        <taxon>Bacteroidota</taxon>
        <taxon>Bacteroidia</taxon>
        <taxon>Bacteroidales</taxon>
        <taxon>Candidatus Ordinivivax</taxon>
    </lineage>
</organism>
<dbReference type="EMBL" id="SNRX01000001">
    <property type="protein sequence ID" value="KAA6303485.1"/>
    <property type="molecule type" value="Genomic_DNA"/>
</dbReference>
<feature type="domain" description="Mannosyl-glycoprotein endo-beta-N-acetylglucosamidase-like" evidence="1">
    <location>
        <begin position="50"/>
        <end position="169"/>
    </location>
</feature>
<gene>
    <name evidence="2" type="ORF">EZS26_000036</name>
</gene>
<sequence>MYGKTTHQEPQKLSKSIVGRGTKNADQLTAFFLFNNSNSDRSSILRLARLYIAEAGIEGINSDVAFVQMCLETGFLTFTGLVSPEMHNYCGLGAIDAAHPGEWFPNEQTGVRAHIQHLHAYGTTGQLQQVLVDTRYEFVHPRGKAPEIFQLAGTWAADTNYGDKLDRLLSLLAPY</sequence>
<evidence type="ECO:0000313" key="3">
    <source>
        <dbReference type="Proteomes" id="UP000324575"/>
    </source>
</evidence>
<reference evidence="2 3" key="1">
    <citation type="submission" date="2019-03" db="EMBL/GenBank/DDBJ databases">
        <title>Single cell metagenomics reveals metabolic interactions within the superorganism composed of flagellate Streblomastix strix and complex community of Bacteroidetes bacteria on its surface.</title>
        <authorList>
            <person name="Treitli S.C."/>
            <person name="Kolisko M."/>
            <person name="Husnik F."/>
            <person name="Keeling P."/>
            <person name="Hampl V."/>
        </authorList>
    </citation>
    <scope>NUCLEOTIDE SEQUENCE [LARGE SCALE GENOMIC DNA]</scope>
    <source>
        <strain evidence="2">St1</strain>
    </source>
</reference>
<evidence type="ECO:0000313" key="2">
    <source>
        <dbReference type="EMBL" id="KAA6303485.1"/>
    </source>
</evidence>